<evidence type="ECO:0000313" key="2">
    <source>
        <dbReference type="Proteomes" id="UP000262969"/>
    </source>
</evidence>
<gene>
    <name evidence="1" type="ORF">DHW61_16145</name>
</gene>
<sequence>MRKKIAGILILLLAGTGIFRFGMIAGAASQEPGSAGDPLITQSYLEQRLREVSGGNSGQNGFQKVNISKGKSLYLNEGTECIIYSGGATVLGNMGFINATSGTLAKKSSSAKLYHQYISPSNASGMKVTANSIIYVKGSYSMD</sequence>
<dbReference type="AlphaFoldDB" id="A0A3D2X9X6"/>
<accession>A0A3D2X9X6</accession>
<dbReference type="Proteomes" id="UP000262969">
    <property type="component" value="Unassembled WGS sequence"/>
</dbReference>
<comment type="caution">
    <text evidence="1">The sequence shown here is derived from an EMBL/GenBank/DDBJ whole genome shotgun (WGS) entry which is preliminary data.</text>
</comment>
<proteinExistence type="predicted"/>
<protein>
    <submittedName>
        <fullName evidence="1">Uncharacterized protein</fullName>
    </submittedName>
</protein>
<reference evidence="1 2" key="1">
    <citation type="journal article" date="2018" name="Nat. Biotechnol.">
        <title>A standardized bacterial taxonomy based on genome phylogeny substantially revises the tree of life.</title>
        <authorList>
            <person name="Parks D.H."/>
            <person name="Chuvochina M."/>
            <person name="Waite D.W."/>
            <person name="Rinke C."/>
            <person name="Skarshewski A."/>
            <person name="Chaumeil P.A."/>
            <person name="Hugenholtz P."/>
        </authorList>
    </citation>
    <scope>NUCLEOTIDE SEQUENCE [LARGE SCALE GENOMIC DNA]</scope>
    <source>
        <strain evidence="1">UBA11728</strain>
    </source>
</reference>
<evidence type="ECO:0000313" key="1">
    <source>
        <dbReference type="EMBL" id="HCL03911.1"/>
    </source>
</evidence>
<organism evidence="1 2">
    <name type="scientific">Lachnoclostridium phytofermentans</name>
    <dbReference type="NCBI Taxonomy" id="66219"/>
    <lineage>
        <taxon>Bacteria</taxon>
        <taxon>Bacillati</taxon>
        <taxon>Bacillota</taxon>
        <taxon>Clostridia</taxon>
        <taxon>Lachnospirales</taxon>
        <taxon>Lachnospiraceae</taxon>
    </lineage>
</organism>
<name>A0A3D2X9X6_9FIRM</name>
<dbReference type="EMBL" id="DPVV01000529">
    <property type="protein sequence ID" value="HCL03911.1"/>
    <property type="molecule type" value="Genomic_DNA"/>
</dbReference>